<dbReference type="InterPro" id="IPR050250">
    <property type="entry name" value="Macrolide_Exporter_MacB"/>
</dbReference>
<gene>
    <name evidence="9" type="ORF">A176_005380</name>
</gene>
<reference evidence="9 10" key="1">
    <citation type="journal article" date="2016" name="PLoS ONE">
        <title>Complete Genome Sequence and Comparative Genomics of a Novel Myxobacterium Myxococcus hansupus.</title>
        <authorList>
            <person name="Sharma G."/>
            <person name="Narwani T."/>
            <person name="Subramanian S."/>
        </authorList>
    </citation>
    <scope>NUCLEOTIDE SEQUENCE [LARGE SCALE GENOMIC DNA]</scope>
    <source>
        <strain evidence="10">mixupus</strain>
    </source>
</reference>
<dbReference type="Pfam" id="PF02687">
    <property type="entry name" value="FtsX"/>
    <property type="match status" value="1"/>
</dbReference>
<dbReference type="AlphaFoldDB" id="A0A0H4X3K8"/>
<keyword evidence="4 7" id="KW-1133">Transmembrane helix</keyword>
<evidence type="ECO:0000256" key="1">
    <source>
        <dbReference type="ARBA" id="ARBA00004651"/>
    </source>
</evidence>
<keyword evidence="9" id="KW-0131">Cell cycle</keyword>
<feature type="transmembrane region" description="Helical" evidence="7">
    <location>
        <begin position="547"/>
        <end position="571"/>
    </location>
</feature>
<dbReference type="GO" id="GO:0022857">
    <property type="term" value="F:transmembrane transporter activity"/>
    <property type="evidence" value="ECO:0007669"/>
    <property type="project" value="TreeGrafter"/>
</dbReference>
<dbReference type="PANTHER" id="PTHR30572:SF4">
    <property type="entry name" value="ABC TRANSPORTER PERMEASE YTRF"/>
    <property type="match status" value="1"/>
</dbReference>
<keyword evidence="9" id="KW-0132">Cell division</keyword>
<comment type="similarity">
    <text evidence="6">Belongs to the ABC-4 integral membrane protein family.</text>
</comment>
<proteinExistence type="inferred from homology"/>
<feature type="transmembrane region" description="Helical" evidence="7">
    <location>
        <begin position="592"/>
        <end position="623"/>
    </location>
</feature>
<protein>
    <submittedName>
        <fullName evidence="9">Cell division protein FtsX</fullName>
    </submittedName>
</protein>
<name>A0A0H4X3K8_9BACT</name>
<feature type="domain" description="ABC3 transporter permease C-terminal" evidence="8">
    <location>
        <begin position="552"/>
        <end position="673"/>
    </location>
</feature>
<dbReference type="eggNOG" id="COG0577">
    <property type="taxonomic scope" value="Bacteria"/>
</dbReference>
<evidence type="ECO:0000313" key="10">
    <source>
        <dbReference type="Proteomes" id="UP000009026"/>
    </source>
</evidence>
<dbReference type="Proteomes" id="UP000009026">
    <property type="component" value="Chromosome"/>
</dbReference>
<dbReference type="OrthoDB" id="5525560at2"/>
<dbReference type="InterPro" id="IPR003838">
    <property type="entry name" value="ABC3_permease_C"/>
</dbReference>
<comment type="subcellular location">
    <subcellularLocation>
        <location evidence="1">Cell membrane</location>
        <topology evidence="1">Multi-pass membrane protein</topology>
    </subcellularLocation>
</comment>
<dbReference type="EMBL" id="CP012109">
    <property type="protein sequence ID" value="AKQ68468.1"/>
    <property type="molecule type" value="Genomic_DNA"/>
</dbReference>
<evidence type="ECO:0000259" key="8">
    <source>
        <dbReference type="Pfam" id="PF02687"/>
    </source>
</evidence>
<accession>A0A0H4X3K8</accession>
<keyword evidence="5 7" id="KW-0472">Membrane</keyword>
<evidence type="ECO:0000256" key="5">
    <source>
        <dbReference type="ARBA" id="ARBA00023136"/>
    </source>
</evidence>
<evidence type="ECO:0000256" key="4">
    <source>
        <dbReference type="ARBA" id="ARBA00022989"/>
    </source>
</evidence>
<evidence type="ECO:0000256" key="7">
    <source>
        <dbReference type="SAM" id="Phobius"/>
    </source>
</evidence>
<dbReference type="PANTHER" id="PTHR30572">
    <property type="entry name" value="MEMBRANE COMPONENT OF TRANSPORTER-RELATED"/>
    <property type="match status" value="1"/>
</dbReference>
<dbReference type="GO" id="GO:0005886">
    <property type="term" value="C:plasma membrane"/>
    <property type="evidence" value="ECO:0007669"/>
    <property type="project" value="UniProtKB-SubCell"/>
</dbReference>
<dbReference type="PATRIC" id="fig|1297742.4.peg.5467"/>
<keyword evidence="10" id="KW-1185">Reference proteome</keyword>
<evidence type="ECO:0000313" key="9">
    <source>
        <dbReference type="EMBL" id="AKQ68468.1"/>
    </source>
</evidence>
<feature type="transmembrane region" description="Helical" evidence="7">
    <location>
        <begin position="643"/>
        <end position="669"/>
    </location>
</feature>
<dbReference type="RefSeq" id="WP_002638230.1">
    <property type="nucleotide sequence ID" value="NZ_CP012109.1"/>
</dbReference>
<evidence type="ECO:0000256" key="6">
    <source>
        <dbReference type="ARBA" id="ARBA00038076"/>
    </source>
</evidence>
<sequence length="688" mass="73215">MALVSFAFHGVLARPRSWVVGLLAAGSALLLTLGVALVGGISDGTRRSLIESGTGDLQLYNATSTGTPVVVQDSGGAPELQPIPDFAQVEARVRAVDGVREVVPLEVGGAWVFRGNYLDEKLSSIRAVAREPATAAREARLAVLGADLERTLRDVVRDDGRRAEAFAFLKEEEAREDRQALEAVAEPAFWERFRTEPLETLEYLENRVARQVGEGASIDVEFLASDLALFPRAFPRFELVSGSLPPPGQRGLMLGQGLYEQHFKLPVAALLDTLHRERSRGATFAQDESLRTVAERCLVELPDLLARLDAERSQAVAQALGTLLGHPGEVEPLLREFLTLDDANFDARYQQFQEVLAPHLPLYRVRPGDTLVLMSPNGSLGVTGVPVRVWGTFRFKGLGGDLSRVNSLGLLDLVTARFLANRRTQAEDDEVRKDVEALGLAQPMAPTDLALQPAAIIEVPEAGAQEGSGAAPPVFARHEAFPEHFTPETLRGGGILQAALVLETGADADAVAERIDALAKETGAPLATVDWSEAGGLLAGVVGITQVVLLALAALMSLFVVMVSGSTLLLLARERVGEVGTLRAVGMQRREVFTVLLCEGLLLGVLGAGLGVGLGVALLRLVVGQGIPVRDESLQVFMGGNVLMPQLSATAGLVVVAVVGAVVVAASLVPAWRGSAVLPIEAMRKRED</sequence>
<keyword evidence="3 7" id="KW-0812">Transmembrane</keyword>
<dbReference type="KEGG" id="mym:A176_005380"/>
<evidence type="ECO:0000256" key="3">
    <source>
        <dbReference type="ARBA" id="ARBA00022692"/>
    </source>
</evidence>
<organism evidence="9 10">
    <name type="scientific">Pseudomyxococcus hansupus</name>
    <dbReference type="NCBI Taxonomy" id="1297742"/>
    <lineage>
        <taxon>Bacteria</taxon>
        <taxon>Pseudomonadati</taxon>
        <taxon>Myxococcota</taxon>
        <taxon>Myxococcia</taxon>
        <taxon>Myxococcales</taxon>
        <taxon>Cystobacterineae</taxon>
        <taxon>Myxococcaceae</taxon>
        <taxon>Pseudomyxococcus</taxon>
    </lineage>
</organism>
<keyword evidence="2" id="KW-1003">Cell membrane</keyword>
<dbReference type="STRING" id="1297742.A176_005380"/>
<evidence type="ECO:0000256" key="2">
    <source>
        <dbReference type="ARBA" id="ARBA00022475"/>
    </source>
</evidence>
<dbReference type="GO" id="GO:0051301">
    <property type="term" value="P:cell division"/>
    <property type="evidence" value="ECO:0007669"/>
    <property type="project" value="UniProtKB-KW"/>
</dbReference>